<proteinExistence type="predicted"/>
<protein>
    <recommendedName>
        <fullName evidence="1">DUF3298 domain-containing protein</fullName>
    </recommendedName>
</protein>
<gene>
    <name evidence="2" type="ORF">SAMN04488054_11143</name>
</gene>
<reference evidence="2 3" key="1">
    <citation type="submission" date="2016-10" db="EMBL/GenBank/DDBJ databases">
        <authorList>
            <person name="de Groot N.N."/>
        </authorList>
    </citation>
    <scope>NUCLEOTIDE SEQUENCE [LARGE SCALE GENOMIC DNA]</scope>
    <source>
        <strain evidence="2 3">CGMCC 1.6134</strain>
    </source>
</reference>
<dbReference type="EMBL" id="FOTY01000011">
    <property type="protein sequence ID" value="SFM01230.1"/>
    <property type="molecule type" value="Genomic_DNA"/>
</dbReference>
<evidence type="ECO:0000313" key="3">
    <source>
        <dbReference type="Proteomes" id="UP000199668"/>
    </source>
</evidence>
<dbReference type="InterPro" id="IPR021729">
    <property type="entry name" value="DUF3298"/>
</dbReference>
<accession>A0A1I4MDI3</accession>
<dbReference type="AlphaFoldDB" id="A0A1I4MDI3"/>
<keyword evidence="3" id="KW-1185">Reference proteome</keyword>
<feature type="domain" description="DUF3298" evidence="1">
    <location>
        <begin position="114"/>
        <end position="180"/>
    </location>
</feature>
<dbReference type="RefSeq" id="WP_177195512.1">
    <property type="nucleotide sequence ID" value="NZ_FOTY01000011.1"/>
</dbReference>
<evidence type="ECO:0000259" key="1">
    <source>
        <dbReference type="Pfam" id="PF11738"/>
    </source>
</evidence>
<name>A0A1I4MDI3_9BACI</name>
<dbReference type="Pfam" id="PF11738">
    <property type="entry name" value="DUF3298"/>
    <property type="match status" value="1"/>
</dbReference>
<dbReference type="STRING" id="266892.SAMN04488054_11143"/>
<evidence type="ECO:0000313" key="2">
    <source>
        <dbReference type="EMBL" id="SFM01230.1"/>
    </source>
</evidence>
<sequence>MKICDFPVSIQTYRLMEEPVFFPWIVHPGAEAVNQDIFSRVYGMFQKLQQEGYYQPGVTDIQGSFRVKNNQECIVSFTFSLFANSPQLAHPVEYMDSVTADVSRDKVYSLSEQFQPGSNWKENVNRIIEAQIKERDIPLLNGFPGVSQDQKYYLADKSLVIYFDQYDITPGYAGFPMFPISGYSLQSVVRESSPLGMMLSGG</sequence>
<dbReference type="InterPro" id="IPR037126">
    <property type="entry name" value="PdaC/RsiV-like_sf"/>
</dbReference>
<dbReference type="Proteomes" id="UP000199668">
    <property type="component" value="Unassembled WGS sequence"/>
</dbReference>
<dbReference type="Gene3D" id="3.90.640.20">
    <property type="entry name" value="Heat-shock cognate protein, ATPase"/>
    <property type="match status" value="1"/>
</dbReference>
<organism evidence="2 3">
    <name type="scientific">Salibacterium qingdaonense</name>
    <dbReference type="NCBI Taxonomy" id="266892"/>
    <lineage>
        <taxon>Bacteria</taxon>
        <taxon>Bacillati</taxon>
        <taxon>Bacillota</taxon>
        <taxon>Bacilli</taxon>
        <taxon>Bacillales</taxon>
        <taxon>Bacillaceae</taxon>
    </lineage>
</organism>